<proteinExistence type="predicted"/>
<evidence type="ECO:0000259" key="1">
    <source>
        <dbReference type="Pfam" id="PF01370"/>
    </source>
</evidence>
<feature type="domain" description="NAD-dependent epimerase/dehydratase" evidence="1">
    <location>
        <begin position="222"/>
        <end position="252"/>
    </location>
</feature>
<dbReference type="EMBL" id="PDUD01000023">
    <property type="protein sequence ID" value="PHN05162.1"/>
    <property type="molecule type" value="Genomic_DNA"/>
</dbReference>
<dbReference type="InterPro" id="IPR036291">
    <property type="entry name" value="NAD(P)-bd_dom_sf"/>
</dbReference>
<dbReference type="PANTHER" id="PTHR43245">
    <property type="entry name" value="BIFUNCTIONAL POLYMYXIN RESISTANCE PROTEIN ARNA"/>
    <property type="match status" value="1"/>
</dbReference>
<feature type="domain" description="NAD-dependent epimerase/dehydratase" evidence="1">
    <location>
        <begin position="4"/>
        <end position="167"/>
    </location>
</feature>
<protein>
    <submittedName>
        <fullName evidence="2">UDP-glucose 4-epimerase</fullName>
    </submittedName>
</protein>
<dbReference type="InterPro" id="IPR050177">
    <property type="entry name" value="Lipid_A_modif_metabolic_enz"/>
</dbReference>
<organism evidence="2 3">
    <name type="scientific">Flavilitoribacter nigricans (strain ATCC 23147 / DSM 23189 / NBRC 102662 / NCIMB 1420 / SS-2)</name>
    <name type="common">Lewinella nigricans</name>
    <dbReference type="NCBI Taxonomy" id="1122177"/>
    <lineage>
        <taxon>Bacteria</taxon>
        <taxon>Pseudomonadati</taxon>
        <taxon>Bacteroidota</taxon>
        <taxon>Saprospiria</taxon>
        <taxon>Saprospirales</taxon>
        <taxon>Lewinellaceae</taxon>
        <taxon>Flavilitoribacter</taxon>
    </lineage>
</organism>
<dbReference type="RefSeq" id="WP_099151708.1">
    <property type="nucleotide sequence ID" value="NZ_PDUD01000023.1"/>
</dbReference>
<dbReference type="InterPro" id="IPR001509">
    <property type="entry name" value="Epimerase_deHydtase"/>
</dbReference>
<dbReference type="AlphaFoldDB" id="A0A2D0N9G3"/>
<name>A0A2D0N9G3_FLAN2</name>
<dbReference type="PANTHER" id="PTHR43245:SF55">
    <property type="entry name" value="NAD(P)-BINDING DOMAIN-CONTAINING PROTEIN"/>
    <property type="match status" value="1"/>
</dbReference>
<dbReference type="Gene3D" id="3.40.50.720">
    <property type="entry name" value="NAD(P)-binding Rossmann-like Domain"/>
    <property type="match status" value="1"/>
</dbReference>
<evidence type="ECO:0000313" key="3">
    <source>
        <dbReference type="Proteomes" id="UP000223913"/>
    </source>
</evidence>
<reference evidence="2 3" key="1">
    <citation type="submission" date="2017-10" db="EMBL/GenBank/DDBJ databases">
        <title>The draft genome sequence of Lewinella nigricans NBRC 102662.</title>
        <authorList>
            <person name="Wang K."/>
        </authorList>
    </citation>
    <scope>NUCLEOTIDE SEQUENCE [LARGE SCALE GENOMIC DNA]</scope>
    <source>
        <strain evidence="2 3">NBRC 102662</strain>
    </source>
</reference>
<evidence type="ECO:0000313" key="2">
    <source>
        <dbReference type="EMBL" id="PHN05162.1"/>
    </source>
</evidence>
<gene>
    <name evidence="2" type="ORF">CRP01_19060</name>
</gene>
<dbReference type="OrthoDB" id="1490291at2"/>
<dbReference type="SUPFAM" id="SSF51735">
    <property type="entry name" value="NAD(P)-binding Rossmann-fold domains"/>
    <property type="match status" value="1"/>
</dbReference>
<keyword evidence="3" id="KW-1185">Reference proteome</keyword>
<sequence>MERILVTGATGKVGQAFIRALLANPAFDTFTVRALCHRREIEPGDRLEMIKGSLADREVVIRAMDHVTHVLHLATTKESPDTIMDVAVKGMFWLLEACRESPDFRQFLLIGGDAALGHFFYPHPAPVHEQQRHSAYPGCYALSKVLEEVMLEQYYIQYDLCGTCLRAPWIMEKDDFKYQLSFGEDVFGGPVWHQLVDPERAARYRDAGTIPVMLDPDGVPVKRNFVHVDDLVSAILLALDHPRAQQQTFNICMDEPVDYGELAAYLQESRGLPSVGIKTDFHSTWLDNAKAKFLLGWRPGYDLKKMVESAWGYQRTEEDPRVVWYPG</sequence>
<comment type="caution">
    <text evidence="2">The sequence shown here is derived from an EMBL/GenBank/DDBJ whole genome shotgun (WGS) entry which is preliminary data.</text>
</comment>
<dbReference type="Proteomes" id="UP000223913">
    <property type="component" value="Unassembled WGS sequence"/>
</dbReference>
<dbReference type="Pfam" id="PF01370">
    <property type="entry name" value="Epimerase"/>
    <property type="match status" value="2"/>
</dbReference>
<accession>A0A2D0N9G3</accession>